<dbReference type="GO" id="GO:0010971">
    <property type="term" value="P:positive regulation of G2/M transition of mitotic cell cycle"/>
    <property type="evidence" value="ECO:0007669"/>
    <property type="project" value="TreeGrafter"/>
</dbReference>
<feature type="domain" description="Rhodanese" evidence="12">
    <location>
        <begin position="237"/>
        <end position="342"/>
    </location>
</feature>
<keyword evidence="7 10" id="KW-0131">Cell cycle</keyword>
<dbReference type="GO" id="GO:0000086">
    <property type="term" value="P:G2/M transition of mitotic cell cycle"/>
    <property type="evidence" value="ECO:0007669"/>
    <property type="project" value="TreeGrafter"/>
</dbReference>
<dbReference type="Proteomes" id="UP000749646">
    <property type="component" value="Unassembled WGS sequence"/>
</dbReference>
<comment type="function">
    <text evidence="10">Tyrosine protein phosphatase which functions as a dosage-dependent inducer of mitotic progression.</text>
</comment>
<comment type="caution">
    <text evidence="13">The sequence shown here is derived from an EMBL/GenBank/DDBJ whole genome shotgun (WGS) entry which is preliminary data.</text>
</comment>
<comment type="similarity">
    <text evidence="1 10">Belongs to the MPI phosphatase family.</text>
</comment>
<evidence type="ECO:0000256" key="10">
    <source>
        <dbReference type="RuleBase" id="RU368028"/>
    </source>
</evidence>
<dbReference type="GO" id="GO:0004725">
    <property type="term" value="F:protein tyrosine phosphatase activity"/>
    <property type="evidence" value="ECO:0007669"/>
    <property type="project" value="UniProtKB-UniRule"/>
</dbReference>
<dbReference type="CDD" id="cd01530">
    <property type="entry name" value="Cdc25"/>
    <property type="match status" value="1"/>
</dbReference>
<dbReference type="EMBL" id="JAAAHW010009362">
    <property type="protein sequence ID" value="KAF9942385.1"/>
    <property type="molecule type" value="Genomic_DNA"/>
</dbReference>
<dbReference type="InterPro" id="IPR001763">
    <property type="entry name" value="Rhodanese-like_dom"/>
</dbReference>
<keyword evidence="3 10" id="KW-0132">Cell division</keyword>
<proteinExistence type="inferred from homology"/>
<gene>
    <name evidence="13" type="primary">CDC25</name>
    <name evidence="13" type="ORF">BGZ65_001425</name>
</gene>
<reference evidence="13" key="1">
    <citation type="journal article" date="2020" name="Fungal Divers.">
        <title>Resolving the Mortierellaceae phylogeny through synthesis of multi-gene phylogenetics and phylogenomics.</title>
        <authorList>
            <person name="Vandepol N."/>
            <person name="Liber J."/>
            <person name="Desiro A."/>
            <person name="Na H."/>
            <person name="Kennedy M."/>
            <person name="Barry K."/>
            <person name="Grigoriev I.V."/>
            <person name="Miller A.N."/>
            <person name="O'Donnell K."/>
            <person name="Stajich J.E."/>
            <person name="Bonito G."/>
        </authorList>
    </citation>
    <scope>NUCLEOTIDE SEQUENCE</scope>
    <source>
        <strain evidence="13">MES-2147</strain>
    </source>
</reference>
<feature type="region of interest" description="Disordered" evidence="11">
    <location>
        <begin position="115"/>
        <end position="145"/>
    </location>
</feature>
<evidence type="ECO:0000256" key="1">
    <source>
        <dbReference type="ARBA" id="ARBA00011065"/>
    </source>
</evidence>
<dbReference type="InterPro" id="IPR036873">
    <property type="entry name" value="Rhodanese-like_dom_sf"/>
</dbReference>
<dbReference type="GO" id="GO:0051301">
    <property type="term" value="P:cell division"/>
    <property type="evidence" value="ECO:0007669"/>
    <property type="project" value="UniProtKB-UniRule"/>
</dbReference>
<evidence type="ECO:0000256" key="4">
    <source>
        <dbReference type="ARBA" id="ARBA00022776"/>
    </source>
</evidence>
<evidence type="ECO:0000313" key="13">
    <source>
        <dbReference type="EMBL" id="KAF9942385.1"/>
    </source>
</evidence>
<dbReference type="GO" id="GO:0005634">
    <property type="term" value="C:nucleus"/>
    <property type="evidence" value="ECO:0007669"/>
    <property type="project" value="TreeGrafter"/>
</dbReference>
<evidence type="ECO:0000313" key="14">
    <source>
        <dbReference type="Proteomes" id="UP000749646"/>
    </source>
</evidence>
<dbReference type="EC" id="3.1.3.48" evidence="2 10"/>
<dbReference type="PRINTS" id="PR00716">
    <property type="entry name" value="MPIPHPHTASE"/>
</dbReference>
<feature type="compositionally biased region" description="Low complexity" evidence="11">
    <location>
        <begin position="526"/>
        <end position="539"/>
    </location>
</feature>
<evidence type="ECO:0000256" key="11">
    <source>
        <dbReference type="SAM" id="MobiDB-lite"/>
    </source>
</evidence>
<dbReference type="OrthoDB" id="26523at2759"/>
<protein>
    <recommendedName>
        <fullName evidence="9 10">M-phase inducer phosphatase</fullName>
        <ecNumber evidence="2 10">3.1.3.48</ecNumber>
    </recommendedName>
</protein>
<dbReference type="GO" id="GO:0005737">
    <property type="term" value="C:cytoplasm"/>
    <property type="evidence" value="ECO:0007669"/>
    <property type="project" value="TreeGrafter"/>
</dbReference>
<evidence type="ECO:0000256" key="8">
    <source>
        <dbReference type="ARBA" id="ARBA00051722"/>
    </source>
</evidence>
<dbReference type="FunFam" id="3.40.250.10:FF:000021">
    <property type="entry name" value="M-phase inducer phosphatase cdc-25.2"/>
    <property type="match status" value="1"/>
</dbReference>
<evidence type="ECO:0000259" key="12">
    <source>
        <dbReference type="PROSITE" id="PS50206"/>
    </source>
</evidence>
<evidence type="ECO:0000256" key="5">
    <source>
        <dbReference type="ARBA" id="ARBA00022801"/>
    </source>
</evidence>
<dbReference type="SMART" id="SM00450">
    <property type="entry name" value="RHOD"/>
    <property type="match status" value="1"/>
</dbReference>
<dbReference type="SUPFAM" id="SSF52821">
    <property type="entry name" value="Rhodanese/Cell cycle control phosphatase"/>
    <property type="match status" value="1"/>
</dbReference>
<dbReference type="PANTHER" id="PTHR10828:SF17">
    <property type="entry name" value="PROTEIN-TYROSINE-PHOSPHATASE"/>
    <property type="match status" value="1"/>
</dbReference>
<dbReference type="Gene3D" id="3.40.250.10">
    <property type="entry name" value="Rhodanese-like domain"/>
    <property type="match status" value="1"/>
</dbReference>
<evidence type="ECO:0000256" key="3">
    <source>
        <dbReference type="ARBA" id="ARBA00022618"/>
    </source>
</evidence>
<accession>A0A9P6LTH9</accession>
<comment type="catalytic activity">
    <reaction evidence="8 10">
        <text>O-phospho-L-tyrosyl-[protein] + H2O = L-tyrosyl-[protein] + phosphate</text>
        <dbReference type="Rhea" id="RHEA:10684"/>
        <dbReference type="Rhea" id="RHEA-COMP:10136"/>
        <dbReference type="Rhea" id="RHEA-COMP:20101"/>
        <dbReference type="ChEBI" id="CHEBI:15377"/>
        <dbReference type="ChEBI" id="CHEBI:43474"/>
        <dbReference type="ChEBI" id="CHEBI:46858"/>
        <dbReference type="ChEBI" id="CHEBI:61978"/>
        <dbReference type="EC" id="3.1.3.48"/>
    </reaction>
</comment>
<keyword evidence="6 10" id="KW-0904">Protein phosphatase</keyword>
<keyword evidence="4 10" id="KW-0498">Mitosis</keyword>
<evidence type="ECO:0000256" key="6">
    <source>
        <dbReference type="ARBA" id="ARBA00022912"/>
    </source>
</evidence>
<dbReference type="PANTHER" id="PTHR10828">
    <property type="entry name" value="M-PHASE INDUCER PHOSPHATASE DUAL SPECIFICITY PHOSPHATASE CDC25"/>
    <property type="match status" value="1"/>
</dbReference>
<dbReference type="Pfam" id="PF00581">
    <property type="entry name" value="Rhodanese"/>
    <property type="match status" value="1"/>
</dbReference>
<dbReference type="AlphaFoldDB" id="A0A9P6LTH9"/>
<dbReference type="GO" id="GO:0110032">
    <property type="term" value="P:positive regulation of G2/MI transition of meiotic cell cycle"/>
    <property type="evidence" value="ECO:0007669"/>
    <property type="project" value="TreeGrafter"/>
</dbReference>
<keyword evidence="5 10" id="KW-0378">Hydrolase</keyword>
<evidence type="ECO:0000256" key="9">
    <source>
        <dbReference type="ARBA" id="ARBA00067190"/>
    </source>
</evidence>
<sequence length="551" mass="60946">MSFQSSITTRPSITDPTLMWQNRRSTETNAAGGKGNQLDHEHLDGMVAPAVESCTAAIRSLSPPSVKSISSSSSSPLILSIRNRRSSITSGSTNFSLPIPNPADLYYLDDDEDSLENASHKKSPSVRSPEPKGSEPSTSTSIAAKRITLRRHQTMISYPSEFMRTLEFSSKRGVSSFKSSIDRKSIVFAPDNYVPSPSREDCQILPCANFVPKPDDTTKRITPQTVVDVLDGKYKDHYDLLYIIDCRFPYEFKGGHIRSALNINTMDQLESLLLQPATTDKRVLLIFHCEFSCERGPRMARHLRNQDRAANVMHYPAVFYPEVYVMQSGYSGFFKENRSYCSPEAYVKMQDEKHSKEFEEHMQTFGHEFLRTASRGFLGMEPMKTTIRGSEGSAPSLSLLKSTETPVLRTSSSRHSNVEASVTKAVTSTSSRITTSSITTSISDDHLKAIVPKSQNKAFTTVISSIRGGPSLPSNRPGLTLRPSHIQQPPRIAANSSRPVITKDKGHFKAGSAKTTDVRADSGLGSNSHSNSNAFFSRFRQTKPGFKDVPP</sequence>
<dbReference type="InterPro" id="IPR000751">
    <property type="entry name" value="MPI_Phosphatase"/>
</dbReference>
<name>A0A9P6LTH9_9FUNG</name>
<organism evidence="13 14">
    <name type="scientific">Modicella reniformis</name>
    <dbReference type="NCBI Taxonomy" id="1440133"/>
    <lineage>
        <taxon>Eukaryota</taxon>
        <taxon>Fungi</taxon>
        <taxon>Fungi incertae sedis</taxon>
        <taxon>Mucoromycota</taxon>
        <taxon>Mortierellomycotina</taxon>
        <taxon>Mortierellomycetes</taxon>
        <taxon>Mortierellales</taxon>
        <taxon>Mortierellaceae</taxon>
        <taxon>Modicella</taxon>
    </lineage>
</organism>
<feature type="region of interest" description="Disordered" evidence="11">
    <location>
        <begin position="503"/>
        <end position="551"/>
    </location>
</feature>
<evidence type="ECO:0000256" key="2">
    <source>
        <dbReference type="ARBA" id="ARBA00013064"/>
    </source>
</evidence>
<evidence type="ECO:0000256" key="7">
    <source>
        <dbReference type="ARBA" id="ARBA00023306"/>
    </source>
</evidence>
<dbReference type="PROSITE" id="PS50206">
    <property type="entry name" value="RHODANESE_3"/>
    <property type="match status" value="1"/>
</dbReference>
<keyword evidence="14" id="KW-1185">Reference proteome</keyword>